<proteinExistence type="predicted"/>
<dbReference type="EMBL" id="BGPR01002285">
    <property type="protein sequence ID" value="GBM70981.1"/>
    <property type="molecule type" value="Genomic_DNA"/>
</dbReference>
<protein>
    <submittedName>
        <fullName evidence="1">Transcriptional repressor scratch 1</fullName>
    </submittedName>
</protein>
<evidence type="ECO:0000313" key="1">
    <source>
        <dbReference type="EMBL" id="GBM70981.1"/>
    </source>
</evidence>
<evidence type="ECO:0000313" key="2">
    <source>
        <dbReference type="Proteomes" id="UP000499080"/>
    </source>
</evidence>
<keyword evidence="2" id="KW-1185">Reference proteome</keyword>
<dbReference type="Proteomes" id="UP000499080">
    <property type="component" value="Unassembled WGS sequence"/>
</dbReference>
<dbReference type="AlphaFoldDB" id="A0A4Y2HZV4"/>
<reference evidence="1 2" key="1">
    <citation type="journal article" date="2019" name="Sci. Rep.">
        <title>Orb-weaving spider Araneus ventricosus genome elucidates the spidroin gene catalogue.</title>
        <authorList>
            <person name="Kono N."/>
            <person name="Nakamura H."/>
            <person name="Ohtoshi R."/>
            <person name="Moran D.A.P."/>
            <person name="Shinohara A."/>
            <person name="Yoshida Y."/>
            <person name="Fujiwara M."/>
            <person name="Mori M."/>
            <person name="Tomita M."/>
            <person name="Arakawa K."/>
        </authorList>
    </citation>
    <scope>NUCLEOTIDE SEQUENCE [LARGE SCALE GENOMIC DNA]</scope>
</reference>
<gene>
    <name evidence="1" type="primary">Scrt1_7</name>
    <name evidence="1" type="ORF">AVEN_102915_1</name>
</gene>
<comment type="caution">
    <text evidence="1">The sequence shown here is derived from an EMBL/GenBank/DDBJ whole genome shotgun (WGS) entry which is preliminary data.</text>
</comment>
<sequence length="35" mass="4129">MERTRSLLVTVDLLNIKQHKRMLIFKETLSTAKLT</sequence>
<accession>A0A4Y2HZV4</accession>
<organism evidence="1 2">
    <name type="scientific">Araneus ventricosus</name>
    <name type="common">Orbweaver spider</name>
    <name type="synonym">Epeira ventricosa</name>
    <dbReference type="NCBI Taxonomy" id="182803"/>
    <lineage>
        <taxon>Eukaryota</taxon>
        <taxon>Metazoa</taxon>
        <taxon>Ecdysozoa</taxon>
        <taxon>Arthropoda</taxon>
        <taxon>Chelicerata</taxon>
        <taxon>Arachnida</taxon>
        <taxon>Araneae</taxon>
        <taxon>Araneomorphae</taxon>
        <taxon>Entelegynae</taxon>
        <taxon>Araneoidea</taxon>
        <taxon>Araneidae</taxon>
        <taxon>Araneus</taxon>
    </lineage>
</organism>
<feature type="non-terminal residue" evidence="1">
    <location>
        <position position="35"/>
    </location>
</feature>
<name>A0A4Y2HZV4_ARAVE</name>